<feature type="transmembrane region" description="Helical" evidence="1">
    <location>
        <begin position="218"/>
        <end position="239"/>
    </location>
</feature>
<evidence type="ECO:0000256" key="1">
    <source>
        <dbReference type="SAM" id="Phobius"/>
    </source>
</evidence>
<dbReference type="PANTHER" id="PTHR40407">
    <property type="entry name" value="MEMBRANE PROTEIN-LIKE PROTEIN"/>
    <property type="match status" value="1"/>
</dbReference>
<evidence type="ECO:0000313" key="3">
    <source>
        <dbReference type="EMBL" id="RNI34046.1"/>
    </source>
</evidence>
<feature type="transmembrane region" description="Helical" evidence="1">
    <location>
        <begin position="112"/>
        <end position="132"/>
    </location>
</feature>
<comment type="caution">
    <text evidence="3">The sequence shown here is derived from an EMBL/GenBank/DDBJ whole genome shotgun (WGS) entry which is preliminary data.</text>
</comment>
<dbReference type="Proteomes" id="UP000267223">
    <property type="component" value="Unassembled WGS sequence"/>
</dbReference>
<dbReference type="RefSeq" id="WP_123121986.1">
    <property type="nucleotide sequence ID" value="NZ_RJJR01000015.1"/>
</dbReference>
<keyword evidence="1" id="KW-0472">Membrane</keyword>
<evidence type="ECO:0000259" key="2">
    <source>
        <dbReference type="Pfam" id="PF07786"/>
    </source>
</evidence>
<feature type="transmembrane region" description="Helical" evidence="1">
    <location>
        <begin position="51"/>
        <end position="72"/>
    </location>
</feature>
<feature type="transmembrane region" description="Helical" evidence="1">
    <location>
        <begin position="267"/>
        <end position="285"/>
    </location>
</feature>
<feature type="transmembrane region" description="Helical" evidence="1">
    <location>
        <begin position="192"/>
        <end position="211"/>
    </location>
</feature>
<dbReference type="AlphaFoldDB" id="A0A3M9N8H8"/>
<dbReference type="EMBL" id="RJJR01000015">
    <property type="protein sequence ID" value="RNI34046.1"/>
    <property type="molecule type" value="Genomic_DNA"/>
</dbReference>
<name>A0A3M9N8H8_9BACT</name>
<proteinExistence type="predicted"/>
<feature type="transmembrane region" description="Helical" evidence="1">
    <location>
        <begin position="305"/>
        <end position="326"/>
    </location>
</feature>
<accession>A0A3M9N8H8</accession>
<evidence type="ECO:0000313" key="4">
    <source>
        <dbReference type="Proteomes" id="UP000267223"/>
    </source>
</evidence>
<feature type="domain" description="Heparan-alpha-glucosaminide N-acetyltransferase catalytic" evidence="2">
    <location>
        <begin position="3"/>
        <end position="216"/>
    </location>
</feature>
<keyword evidence="1" id="KW-0812">Transmembrane</keyword>
<reference evidence="3 4" key="1">
    <citation type="submission" date="2018-11" db="EMBL/GenBank/DDBJ databases">
        <title>Draft genome sequence of Ferruginibacter sp. BO-59.</title>
        <authorList>
            <person name="Im W.T."/>
        </authorList>
    </citation>
    <scope>NUCLEOTIDE SEQUENCE [LARGE SCALE GENOMIC DNA]</scope>
    <source>
        <strain evidence="3 4">BO-59</strain>
    </source>
</reference>
<dbReference type="PANTHER" id="PTHR40407:SF1">
    <property type="entry name" value="HEPARAN-ALPHA-GLUCOSAMINIDE N-ACETYLTRANSFERASE CATALYTIC DOMAIN-CONTAINING PROTEIN"/>
    <property type="match status" value="1"/>
</dbReference>
<organism evidence="3 4">
    <name type="scientific">Hanamia caeni</name>
    <dbReference type="NCBI Taxonomy" id="2294116"/>
    <lineage>
        <taxon>Bacteria</taxon>
        <taxon>Pseudomonadati</taxon>
        <taxon>Bacteroidota</taxon>
        <taxon>Chitinophagia</taxon>
        <taxon>Chitinophagales</taxon>
        <taxon>Chitinophagaceae</taxon>
        <taxon>Hanamia</taxon>
    </lineage>
</organism>
<dbReference type="InterPro" id="IPR012429">
    <property type="entry name" value="HGSNAT_cat"/>
</dbReference>
<feature type="transmembrane region" description="Helical" evidence="1">
    <location>
        <begin position="84"/>
        <end position="106"/>
    </location>
</feature>
<gene>
    <name evidence="3" type="ORF">EFY79_17195</name>
</gene>
<dbReference type="OrthoDB" id="508112at2"/>
<feature type="transmembrane region" description="Helical" evidence="1">
    <location>
        <begin position="139"/>
        <end position="159"/>
    </location>
</feature>
<keyword evidence="1" id="KW-1133">Transmembrane helix</keyword>
<dbReference type="Pfam" id="PF07786">
    <property type="entry name" value="HGSNAT_cat"/>
    <property type="match status" value="1"/>
</dbReference>
<sequence length="386" mass="43800">MSRIRSIDFARGIVMIIMALDHTRDLMHVTSLTQSPTDLATTTPLLFFTRWITHFCAPAFVFLAGTSAYLSFKNKNDVAASRRFLLSRGIWLVILEFTLVNFGMFFDIHFSVFIFEVIAAIGFGFIILSILLKAPTKSIAAIGIIIIFCHNLFSFIPFANGSVIKSILSPLLVPGAFPISSTTTFVIAYPPLPWLGIMLAGFAAGKLFLLNPAKRKRIFFNLGWIVLIFFIVIRFLNIYGDPAPWSVQKNPLFTILSFLNVTKYPPSLQFCLLTLGAMFLIISVAEGLKNKVTDFVIVYGKVPMFYFLVHFYLIHLIMLVMVYLQGFHGSQMIFGFNFGRPKEGSGVNLLGIYLIWLCVVIVLYPLCKWYGNYKTLHKEKQWLRYL</sequence>
<protein>
    <submittedName>
        <fullName evidence="3">DUF1624 domain-containing protein</fullName>
    </submittedName>
</protein>
<keyword evidence="4" id="KW-1185">Reference proteome</keyword>
<feature type="transmembrane region" description="Helical" evidence="1">
    <location>
        <begin position="346"/>
        <end position="367"/>
    </location>
</feature>